<dbReference type="EMBL" id="FQ311875">
    <property type="protein sequence ID" value="CBT77103.1"/>
    <property type="molecule type" value="Genomic_DNA"/>
</dbReference>
<reference evidence="2" key="1">
    <citation type="journal article" date="2010" name="PLoS ONE">
        <title>The Arthrobacter arilaitensis Re117 genome sequence reveals its genetic adaptation to the surface of cheese.</title>
        <authorList>
            <person name="Monnet C."/>
            <person name="Loux V."/>
            <person name="Gibrat J.F."/>
            <person name="Spinnler E."/>
            <person name="Barbe V."/>
            <person name="Vacherie B."/>
            <person name="Gavory F."/>
            <person name="Gourbeyre E."/>
            <person name="Siguier P."/>
            <person name="Chandler M."/>
            <person name="Elleuch R."/>
            <person name="Irlinger F."/>
            <person name="Vallaeys T."/>
        </authorList>
    </citation>
    <scope>NUCLEOTIDE SEQUENCE</scope>
    <source>
        <strain evidence="2">DSM 16368 / CIP 108037 / IAM 15318 / JCM 13566 / Re117</strain>
    </source>
</reference>
<keyword evidence="2" id="KW-1185">Reference proteome</keyword>
<evidence type="ECO:0000313" key="1">
    <source>
        <dbReference type="EMBL" id="CBT77103.1"/>
    </source>
</evidence>
<dbReference type="InterPro" id="IPR023833">
    <property type="entry name" value="Signal_pept_SipW-depend-type"/>
</dbReference>
<accession>A0ABM9Q0H6</accession>
<dbReference type="RefSeq" id="WP_013350216.1">
    <property type="nucleotide sequence ID" value="NC_014550.1"/>
</dbReference>
<protein>
    <submittedName>
        <fullName evidence="1">Hypothetical secreted protein</fullName>
    </submittedName>
</protein>
<gene>
    <name evidence="1" type="ordered locus">AARI_29110</name>
</gene>
<dbReference type="Proteomes" id="UP000006878">
    <property type="component" value="Chromosome"/>
</dbReference>
<dbReference type="NCBIfam" id="TIGR04088">
    <property type="entry name" value="cognate_SipW"/>
    <property type="match status" value="1"/>
</dbReference>
<evidence type="ECO:0000313" key="2">
    <source>
        <dbReference type="Proteomes" id="UP000006878"/>
    </source>
</evidence>
<sequence>MKKTTKGALAAAAAGFLLLGGAGTIAYWSDSSTISGGTVNTGNLALSDAACSENWLYAPGNSGAGDPVSLLVPGDAITKECTFTVSATGDNLTATLNTPDSALITAEGTDTFEASVAATYNLAGSPVTEDTPITDANDGQTLTATVTVTFPFGDEAAVNANDTQNVTASLNDIAVTLVQTES</sequence>
<name>A0ABM9Q0H6_GLUAR</name>
<dbReference type="GeneID" id="303187024"/>
<reference evidence="2" key="2">
    <citation type="submission" date="2010-07" db="EMBL/GenBank/DDBJ databases">
        <title>Complete genome sequence of Arthrobacter arilaitensis (strain DSM 16368 / CIP 108037 / JCM 13566 / Re117).</title>
        <authorList>
            <person name="Genoscope."/>
        </authorList>
    </citation>
    <scope>NUCLEOTIDE SEQUENCE [LARGE SCALE GENOMIC DNA]</scope>
    <source>
        <strain evidence="2">DSM 16368 / CIP 108037 / IAM 15318 / JCM 13566 / Re117</strain>
    </source>
</reference>
<organism evidence="1 2">
    <name type="scientific">Glutamicibacter arilaitensis (strain DSM 16368 / CIP 108037 / IAM 15318 / JCM 13566 / NCIMB 14258 / Re117)</name>
    <name type="common">Arthrobacter arilaitensis</name>
    <dbReference type="NCBI Taxonomy" id="861360"/>
    <lineage>
        <taxon>Bacteria</taxon>
        <taxon>Bacillati</taxon>
        <taxon>Actinomycetota</taxon>
        <taxon>Actinomycetes</taxon>
        <taxon>Micrococcales</taxon>
        <taxon>Micrococcaceae</taxon>
        <taxon>Glutamicibacter</taxon>
    </lineage>
</organism>
<dbReference type="InterPro" id="IPR024006">
    <property type="entry name" value="Alt_signal_exp_actinobact"/>
</dbReference>
<dbReference type="NCBIfam" id="TIGR04089">
    <property type="entry name" value="exp_by_SipW_III"/>
    <property type="match status" value="1"/>
</dbReference>
<proteinExistence type="predicted"/>